<feature type="signal peptide" evidence="1">
    <location>
        <begin position="1"/>
        <end position="25"/>
    </location>
</feature>
<dbReference type="PROSITE" id="PS51257">
    <property type="entry name" value="PROKAR_LIPOPROTEIN"/>
    <property type="match status" value="1"/>
</dbReference>
<proteinExistence type="predicted"/>
<comment type="caution">
    <text evidence="2">The sequence shown here is derived from an EMBL/GenBank/DDBJ whole genome shotgun (WGS) entry which is preliminary data.</text>
</comment>
<name>A0A316TKM6_9BACT</name>
<dbReference type="OrthoDB" id="1524444at2"/>
<keyword evidence="3" id="KW-1185">Reference proteome</keyword>
<evidence type="ECO:0000313" key="3">
    <source>
        <dbReference type="Proteomes" id="UP000245533"/>
    </source>
</evidence>
<protein>
    <recommendedName>
        <fullName evidence="4">Collagen-like protein</fullName>
    </recommendedName>
</protein>
<gene>
    <name evidence="2" type="ORF">DDZ15_16180</name>
</gene>
<evidence type="ECO:0000313" key="2">
    <source>
        <dbReference type="EMBL" id="PWN05093.1"/>
    </source>
</evidence>
<feature type="chain" id="PRO_5016415907" description="Collagen-like protein" evidence="1">
    <location>
        <begin position="26"/>
        <end position="183"/>
    </location>
</feature>
<reference evidence="2 3" key="1">
    <citation type="submission" date="2018-05" db="EMBL/GenBank/DDBJ databases">
        <title>Rhodohalobacter halophilus gen. nov., sp. nov., a moderately halophilic member of the family Balneolaceae.</title>
        <authorList>
            <person name="Liu Z.-W."/>
        </authorList>
    </citation>
    <scope>NUCLEOTIDE SEQUENCE [LARGE SCALE GENOMIC DNA]</scope>
    <source>
        <strain evidence="2 3">8A47</strain>
    </source>
</reference>
<dbReference type="EMBL" id="QGGB01000012">
    <property type="protein sequence ID" value="PWN05093.1"/>
    <property type="molecule type" value="Genomic_DNA"/>
</dbReference>
<organism evidence="2 3">
    <name type="scientific">Rhodohalobacter mucosus</name>
    <dbReference type="NCBI Taxonomy" id="2079485"/>
    <lineage>
        <taxon>Bacteria</taxon>
        <taxon>Pseudomonadati</taxon>
        <taxon>Balneolota</taxon>
        <taxon>Balneolia</taxon>
        <taxon>Balneolales</taxon>
        <taxon>Balneolaceae</taxon>
        <taxon>Rhodohalobacter</taxon>
    </lineage>
</organism>
<dbReference type="RefSeq" id="WP_109648169.1">
    <property type="nucleotide sequence ID" value="NZ_QGGB01000012.1"/>
</dbReference>
<evidence type="ECO:0000256" key="1">
    <source>
        <dbReference type="SAM" id="SignalP"/>
    </source>
</evidence>
<dbReference type="AlphaFoldDB" id="A0A316TKM6"/>
<dbReference type="Proteomes" id="UP000245533">
    <property type="component" value="Unassembled WGS sequence"/>
</dbReference>
<dbReference type="Gene3D" id="1.20.5.320">
    <property type="entry name" value="6-Phosphogluconate Dehydrogenase, domain 3"/>
    <property type="match status" value="1"/>
</dbReference>
<keyword evidence="1" id="KW-0732">Signal</keyword>
<evidence type="ECO:0008006" key="4">
    <source>
        <dbReference type="Google" id="ProtNLM"/>
    </source>
</evidence>
<sequence>MKKLIKFIFAAVSIFLLLTSCGPRGPVGPEGPRGPQGPAGPTILPTSFEFEVDLLQSNGFEFFQDIPSQIEMLESDVVLAFVFEDYIEEQDLEVWRKLPVIEFTQNGTQLLDYDFTFVDLRIFLDANYPLGAADEYAGLLIRGVHVPADFVNAGKMKSAKDADTFHELESLLGVEIQDLGKIN</sequence>
<accession>A0A316TKM6</accession>